<keyword evidence="2" id="KW-1185">Reference proteome</keyword>
<protein>
    <submittedName>
        <fullName evidence="1">DUF2606 family protein</fullName>
    </submittedName>
</protein>
<name>A0ABT0XDZ5_9BACI</name>
<dbReference type="PROSITE" id="PS51257">
    <property type="entry name" value="PROKAR_LIPOPROTEIN"/>
    <property type="match status" value="1"/>
</dbReference>
<organism evidence="1 2">
    <name type="scientific">Alkalicoccobacillus plakortidis</name>
    <dbReference type="NCBI Taxonomy" id="444060"/>
    <lineage>
        <taxon>Bacteria</taxon>
        <taxon>Bacillati</taxon>
        <taxon>Bacillota</taxon>
        <taxon>Bacilli</taxon>
        <taxon>Bacillales</taxon>
        <taxon>Bacillaceae</taxon>
        <taxon>Alkalicoccobacillus</taxon>
    </lineage>
</organism>
<dbReference type="Proteomes" id="UP001203665">
    <property type="component" value="Unassembled WGS sequence"/>
</dbReference>
<accession>A0ABT0XDZ5</accession>
<gene>
    <name evidence="1" type="ORF">NDM98_00350</name>
</gene>
<dbReference type="EMBL" id="JAMQJY010000001">
    <property type="protein sequence ID" value="MCM2674119.1"/>
    <property type="molecule type" value="Genomic_DNA"/>
</dbReference>
<dbReference type="RefSeq" id="WP_251603110.1">
    <property type="nucleotide sequence ID" value="NZ_JAMQJY010000001.1"/>
</dbReference>
<evidence type="ECO:0000313" key="2">
    <source>
        <dbReference type="Proteomes" id="UP001203665"/>
    </source>
</evidence>
<reference evidence="1" key="1">
    <citation type="submission" date="2022-06" db="EMBL/GenBank/DDBJ databases">
        <title>Alkalicoccobacillus porphyridii sp. nov., isolated from a marine red alga, Porphyridium purpureum and reclassification of Shouchella plakortidis and Shouchella gibsonii as Alkalicoccobacillus plakortidis comb. nov. and Alkalicoccobacillus gibsonii comb. nov.</title>
        <authorList>
            <person name="Kim K.H."/>
            <person name="Lee J.K."/>
            <person name="Han D.M."/>
            <person name="Baek J.H."/>
            <person name="Jeon C.O."/>
        </authorList>
    </citation>
    <scope>NUCLEOTIDE SEQUENCE</scope>
    <source>
        <strain evidence="1">DSM 19153</strain>
    </source>
</reference>
<evidence type="ECO:0000313" key="1">
    <source>
        <dbReference type="EMBL" id="MCM2674119.1"/>
    </source>
</evidence>
<proteinExistence type="predicted"/>
<comment type="caution">
    <text evidence="1">The sequence shown here is derived from an EMBL/GenBank/DDBJ whole genome shotgun (WGS) entry which is preliminary data.</text>
</comment>
<sequence>MKKILLIISILLMITGCRSEDEVTLIEDVSFLFIDQDHMPVPNFNVYIDNNIRQGTQDIGNTLGTTDHQGLISNRTVEARTYEVIGLDITFDVTEEDRDTVKTIQIDTSKIPE</sequence>